<dbReference type="Proteomes" id="UP000799755">
    <property type="component" value="Unassembled WGS sequence"/>
</dbReference>
<evidence type="ECO:0000313" key="2">
    <source>
        <dbReference type="Proteomes" id="UP000799755"/>
    </source>
</evidence>
<keyword evidence="2" id="KW-1185">Reference proteome</keyword>
<comment type="caution">
    <text evidence="1">The sequence shown here is derived from an EMBL/GenBank/DDBJ whole genome shotgun (WGS) entry which is preliminary data.</text>
</comment>
<gene>
    <name evidence="1" type="ORF">BDR25DRAFT_159970</name>
</gene>
<name>A0ACB6R7H1_9PLEO</name>
<accession>A0ACB6R7H1</accession>
<sequence>ADNCKHGIDYCGWNLLNRGNTYNQRIPNELRVKNQPDDFTHVNSSLFWCVGGVNGDIEFQVYCGDGSCKDGGTNKSDYC</sequence>
<feature type="non-terminal residue" evidence="1">
    <location>
        <position position="1"/>
    </location>
</feature>
<dbReference type="EMBL" id="MU003497">
    <property type="protein sequence ID" value="KAF2475005.1"/>
    <property type="molecule type" value="Genomic_DNA"/>
</dbReference>
<proteinExistence type="predicted"/>
<feature type="non-terminal residue" evidence="1">
    <location>
        <position position="79"/>
    </location>
</feature>
<organism evidence="1 2">
    <name type="scientific">Lindgomyces ingoldianus</name>
    <dbReference type="NCBI Taxonomy" id="673940"/>
    <lineage>
        <taxon>Eukaryota</taxon>
        <taxon>Fungi</taxon>
        <taxon>Dikarya</taxon>
        <taxon>Ascomycota</taxon>
        <taxon>Pezizomycotina</taxon>
        <taxon>Dothideomycetes</taxon>
        <taxon>Pleosporomycetidae</taxon>
        <taxon>Pleosporales</taxon>
        <taxon>Lindgomycetaceae</taxon>
        <taxon>Lindgomyces</taxon>
    </lineage>
</organism>
<evidence type="ECO:0000313" key="1">
    <source>
        <dbReference type="EMBL" id="KAF2475005.1"/>
    </source>
</evidence>
<protein>
    <submittedName>
        <fullName evidence="1">Uncharacterized protein</fullName>
    </submittedName>
</protein>
<reference evidence="1" key="1">
    <citation type="journal article" date="2020" name="Stud. Mycol.">
        <title>101 Dothideomycetes genomes: a test case for predicting lifestyles and emergence of pathogens.</title>
        <authorList>
            <person name="Haridas S."/>
            <person name="Albert R."/>
            <person name="Binder M."/>
            <person name="Bloem J."/>
            <person name="Labutti K."/>
            <person name="Salamov A."/>
            <person name="Andreopoulos B."/>
            <person name="Baker S."/>
            <person name="Barry K."/>
            <person name="Bills G."/>
            <person name="Bluhm B."/>
            <person name="Cannon C."/>
            <person name="Castanera R."/>
            <person name="Culley D."/>
            <person name="Daum C."/>
            <person name="Ezra D."/>
            <person name="Gonzalez J."/>
            <person name="Henrissat B."/>
            <person name="Kuo A."/>
            <person name="Liang C."/>
            <person name="Lipzen A."/>
            <person name="Lutzoni F."/>
            <person name="Magnuson J."/>
            <person name="Mondo S."/>
            <person name="Nolan M."/>
            <person name="Ohm R."/>
            <person name="Pangilinan J."/>
            <person name="Park H.-J."/>
            <person name="Ramirez L."/>
            <person name="Alfaro M."/>
            <person name="Sun H."/>
            <person name="Tritt A."/>
            <person name="Yoshinaga Y."/>
            <person name="Zwiers L.-H."/>
            <person name="Turgeon B."/>
            <person name="Goodwin S."/>
            <person name="Spatafora J."/>
            <person name="Crous P."/>
            <person name="Grigoriev I."/>
        </authorList>
    </citation>
    <scope>NUCLEOTIDE SEQUENCE</scope>
    <source>
        <strain evidence="1">ATCC 200398</strain>
    </source>
</reference>